<evidence type="ECO:0000256" key="1">
    <source>
        <dbReference type="ARBA" id="ARBA00004123"/>
    </source>
</evidence>
<evidence type="ECO:0000313" key="8">
    <source>
        <dbReference type="Proteomes" id="UP000095023"/>
    </source>
</evidence>
<evidence type="ECO:0000256" key="6">
    <source>
        <dbReference type="PIRNR" id="PIRNR028763"/>
    </source>
</evidence>
<dbReference type="GO" id="GO:0005739">
    <property type="term" value="C:mitochondrion"/>
    <property type="evidence" value="ECO:0007669"/>
    <property type="project" value="EnsemblFungi"/>
</dbReference>
<evidence type="ECO:0000256" key="2">
    <source>
        <dbReference type="ARBA" id="ARBA00011038"/>
    </source>
</evidence>
<dbReference type="InterPro" id="IPR016049">
    <property type="entry name" value="RNA_pol_Rpc34-like"/>
</dbReference>
<keyword evidence="4 6" id="KW-0804">Transcription</keyword>
<dbReference type="PIRSF" id="PIRSF028763">
    <property type="entry name" value="RNA_pol_Rpc34"/>
    <property type="match status" value="1"/>
</dbReference>
<dbReference type="InterPro" id="IPR036388">
    <property type="entry name" value="WH-like_DNA-bd_sf"/>
</dbReference>
<dbReference type="GO" id="GO:0005666">
    <property type="term" value="C:RNA polymerase III complex"/>
    <property type="evidence" value="ECO:0007669"/>
    <property type="project" value="UniProtKB-UniRule"/>
</dbReference>
<dbReference type="GO" id="GO:0006386">
    <property type="term" value="P:termination of RNA polymerase III transcription"/>
    <property type="evidence" value="ECO:0007669"/>
    <property type="project" value="EnsemblFungi"/>
</dbReference>
<dbReference type="GO" id="GO:0003899">
    <property type="term" value="F:DNA-directed RNA polymerase activity"/>
    <property type="evidence" value="ECO:0007669"/>
    <property type="project" value="EnsemblFungi"/>
</dbReference>
<accession>A0A1E4TLL5</accession>
<evidence type="ECO:0000256" key="4">
    <source>
        <dbReference type="ARBA" id="ARBA00023163"/>
    </source>
</evidence>
<comment type="function">
    <text evidence="6">DNA-dependent RNA polymerase catalyzes the transcription of DNA into RNA using the four ribonucleoside triphosphates as substrates. Specific peripheric component of RNA polymerase III which synthesizes small RNAs, such as 5S rRNA and tRNAs.</text>
</comment>
<sequence length="272" mass="31126">MELSGETEQLYNEMVQKKDHLFSQDDLQNLITNKDPRQLMSAIQQLSDHDLVKIVQKGGDILYQVISREDAAKLRAMSAEESMVFRYIEASGRDGIWTKTIRAKSNLHQSVVQRCLRSLESKMYIKAVKSVKTPTRKIYMLASLQPSIELTGGPWFTDSELDQEFIDGLLNIIWLYIVSQTFPNATGDLNDILQNQQLRDPTYRGYPNIQQIHRFVKESNVATVELSEDDVKALCEVLLYDGKVDYLHDTNAYYATLESVALQQQKDAILVD</sequence>
<dbReference type="InterPro" id="IPR036390">
    <property type="entry name" value="WH_DNA-bd_sf"/>
</dbReference>
<dbReference type="AlphaFoldDB" id="A0A1E4TLL5"/>
<keyword evidence="8" id="KW-1185">Reference proteome</keyword>
<dbReference type="GO" id="GO:0042797">
    <property type="term" value="P:tRNA transcription by RNA polymerase III"/>
    <property type="evidence" value="ECO:0007669"/>
    <property type="project" value="EnsemblFungi"/>
</dbReference>
<dbReference type="FunFam" id="1.10.10.10:FF:000116">
    <property type="entry name" value="DNA-directed RNA polymerase III subunit RPC6"/>
    <property type="match status" value="1"/>
</dbReference>
<keyword evidence="5 6" id="KW-0539">Nucleus</keyword>
<evidence type="ECO:0000313" key="7">
    <source>
        <dbReference type="EMBL" id="ODV92656.1"/>
    </source>
</evidence>
<comment type="subcellular location">
    <subcellularLocation>
        <location evidence="1 6">Nucleus</location>
    </subcellularLocation>
</comment>
<gene>
    <name evidence="7" type="ORF">CANCADRAFT_90529</name>
</gene>
<dbReference type="OrthoDB" id="613763at2759"/>
<evidence type="ECO:0000256" key="3">
    <source>
        <dbReference type="ARBA" id="ARBA00022478"/>
    </source>
</evidence>
<dbReference type="GO" id="GO:0005654">
    <property type="term" value="C:nucleoplasm"/>
    <property type="evidence" value="ECO:0007669"/>
    <property type="project" value="UniProtKB-ARBA"/>
</dbReference>
<keyword evidence="3 6" id="KW-0240">DNA-directed RNA polymerase</keyword>
<organism evidence="7 8">
    <name type="scientific">Tortispora caseinolytica NRRL Y-17796</name>
    <dbReference type="NCBI Taxonomy" id="767744"/>
    <lineage>
        <taxon>Eukaryota</taxon>
        <taxon>Fungi</taxon>
        <taxon>Dikarya</taxon>
        <taxon>Ascomycota</taxon>
        <taxon>Saccharomycotina</taxon>
        <taxon>Trigonopsidomycetes</taxon>
        <taxon>Trigonopsidales</taxon>
        <taxon>Trigonopsidaceae</taxon>
        <taxon>Tortispora</taxon>
    </lineage>
</organism>
<name>A0A1E4TLL5_9ASCO</name>
<dbReference type="PANTHER" id="PTHR12780">
    <property type="entry name" value="RNA POLYMERASE III DNA DIRECTED , 39KD SUBUNIT-RELATED"/>
    <property type="match status" value="1"/>
</dbReference>
<dbReference type="Pfam" id="PF05158">
    <property type="entry name" value="RNA_pol_Rpc34"/>
    <property type="match status" value="1"/>
</dbReference>
<proteinExistence type="inferred from homology"/>
<evidence type="ECO:0000256" key="5">
    <source>
        <dbReference type="ARBA" id="ARBA00023242"/>
    </source>
</evidence>
<dbReference type="InterPro" id="IPR007832">
    <property type="entry name" value="RNA_pol_Rpc34"/>
</dbReference>
<dbReference type="Gene3D" id="1.10.10.10">
    <property type="entry name" value="Winged helix-like DNA-binding domain superfamily/Winged helix DNA-binding domain"/>
    <property type="match status" value="1"/>
</dbReference>
<dbReference type="Proteomes" id="UP000095023">
    <property type="component" value="Unassembled WGS sequence"/>
</dbReference>
<reference evidence="8" key="1">
    <citation type="submission" date="2016-02" db="EMBL/GenBank/DDBJ databases">
        <title>Comparative genomics of biotechnologically important yeasts.</title>
        <authorList>
            <consortium name="DOE Joint Genome Institute"/>
            <person name="Riley R."/>
            <person name="Haridas S."/>
            <person name="Wolfe K.H."/>
            <person name="Lopes M.R."/>
            <person name="Hittinger C.T."/>
            <person name="Goker M."/>
            <person name="Salamov A."/>
            <person name="Wisecaver J."/>
            <person name="Long T.M."/>
            <person name="Aerts A.L."/>
            <person name="Barry K."/>
            <person name="Choi C."/>
            <person name="Clum A."/>
            <person name="Coughlan A.Y."/>
            <person name="Deshpande S."/>
            <person name="Douglass A.P."/>
            <person name="Hanson S.J."/>
            <person name="Klenk H.-P."/>
            <person name="Labutti K."/>
            <person name="Lapidus A."/>
            <person name="Lindquist E."/>
            <person name="Lipzen A."/>
            <person name="Meier-Kolthoff J.P."/>
            <person name="Ohm R.A."/>
            <person name="Otillar R.P."/>
            <person name="Pangilinan J."/>
            <person name="Peng Y."/>
            <person name="Rokas A."/>
            <person name="Rosa C.A."/>
            <person name="Scheuner C."/>
            <person name="Sibirny A.A."/>
            <person name="Slot J.C."/>
            <person name="Stielow J.B."/>
            <person name="Sun H."/>
            <person name="Kurtzman C.P."/>
            <person name="Blackwell M."/>
            <person name="Jeffries T.W."/>
            <person name="Grigoriev I.V."/>
        </authorList>
    </citation>
    <scope>NUCLEOTIDE SEQUENCE [LARGE SCALE GENOMIC DNA]</scope>
    <source>
        <strain evidence="8">NRRL Y-17796</strain>
    </source>
</reference>
<dbReference type="GO" id="GO:0006384">
    <property type="term" value="P:transcription initiation at RNA polymerase III promoter"/>
    <property type="evidence" value="ECO:0007669"/>
    <property type="project" value="EnsemblFungi"/>
</dbReference>
<dbReference type="SUPFAM" id="SSF46785">
    <property type="entry name" value="Winged helix' DNA-binding domain"/>
    <property type="match status" value="1"/>
</dbReference>
<protein>
    <recommendedName>
        <fullName evidence="6">DNA-directed RNA polymerase III subunit RPC6</fullName>
        <shortName evidence="6">RNA polymerase III subunit C6</shortName>
    </recommendedName>
</protein>
<comment type="similarity">
    <text evidence="2 6">Belongs to the eukaryotic RPC34/RPC39 RNA polymerase subunit family.</text>
</comment>
<dbReference type="EMBL" id="KV453841">
    <property type="protein sequence ID" value="ODV92656.1"/>
    <property type="molecule type" value="Genomic_DNA"/>
</dbReference>